<gene>
    <name evidence="1" type="ORF">LOK49_LG13G01600</name>
</gene>
<name>A0ACC0FL20_9ERIC</name>
<protein>
    <submittedName>
        <fullName evidence="1">Protein JINGUBANG</fullName>
    </submittedName>
</protein>
<keyword evidence="2" id="KW-1185">Reference proteome</keyword>
<dbReference type="EMBL" id="CM045771">
    <property type="protein sequence ID" value="KAI7989415.1"/>
    <property type="molecule type" value="Genomic_DNA"/>
</dbReference>
<sequence length="228" mass="25669">MEHYGKRNLCSFINEERKAIQSPTHLSFKTLQEMSEQGIHCSPTRPSTPSTTTSMYSLMPPPSPDSPWTLSPLQTPSPSLLHHCIASLHRHDGNIYSIAASRGLIFTGSTSSRIRVGLREVRAMLAYGNMLFTSHKDYKVRVKKSEPYLEKAHFYCFLGLGNQHKDRVSCMAYYHAEDFIHRVMGQTVKVWRISTAAVNSFVAHDDNVNAIVVNQEDGCVFTCSSMVQ</sequence>
<comment type="caution">
    <text evidence="1">The sequence shown here is derived from an EMBL/GenBank/DDBJ whole genome shotgun (WGS) entry which is preliminary data.</text>
</comment>
<dbReference type="Proteomes" id="UP001060215">
    <property type="component" value="Chromosome 14"/>
</dbReference>
<organism evidence="1 2">
    <name type="scientific">Camellia lanceoleosa</name>
    <dbReference type="NCBI Taxonomy" id="1840588"/>
    <lineage>
        <taxon>Eukaryota</taxon>
        <taxon>Viridiplantae</taxon>
        <taxon>Streptophyta</taxon>
        <taxon>Embryophyta</taxon>
        <taxon>Tracheophyta</taxon>
        <taxon>Spermatophyta</taxon>
        <taxon>Magnoliopsida</taxon>
        <taxon>eudicotyledons</taxon>
        <taxon>Gunneridae</taxon>
        <taxon>Pentapetalae</taxon>
        <taxon>asterids</taxon>
        <taxon>Ericales</taxon>
        <taxon>Theaceae</taxon>
        <taxon>Camellia</taxon>
    </lineage>
</organism>
<proteinExistence type="predicted"/>
<accession>A0ACC0FL20</accession>
<evidence type="ECO:0000313" key="2">
    <source>
        <dbReference type="Proteomes" id="UP001060215"/>
    </source>
</evidence>
<evidence type="ECO:0000313" key="1">
    <source>
        <dbReference type="EMBL" id="KAI7989415.1"/>
    </source>
</evidence>
<reference evidence="1 2" key="1">
    <citation type="journal article" date="2022" name="Plant J.">
        <title>Chromosome-level genome of Camellia lanceoleosa provides a valuable resource for understanding genome evolution and self-incompatibility.</title>
        <authorList>
            <person name="Gong W."/>
            <person name="Xiao S."/>
            <person name="Wang L."/>
            <person name="Liao Z."/>
            <person name="Chang Y."/>
            <person name="Mo W."/>
            <person name="Hu G."/>
            <person name="Li W."/>
            <person name="Zhao G."/>
            <person name="Zhu H."/>
            <person name="Hu X."/>
            <person name="Ji K."/>
            <person name="Xiang X."/>
            <person name="Song Q."/>
            <person name="Yuan D."/>
            <person name="Jin S."/>
            <person name="Zhang L."/>
        </authorList>
    </citation>
    <scope>NUCLEOTIDE SEQUENCE [LARGE SCALE GENOMIC DNA]</scope>
    <source>
        <strain evidence="1">SQ_2022a</strain>
    </source>
</reference>